<keyword evidence="3 6" id="KW-1133">Transmembrane helix</keyword>
<dbReference type="GO" id="GO:0016020">
    <property type="term" value="C:membrane"/>
    <property type="evidence" value="ECO:0007669"/>
    <property type="project" value="UniProtKB-SubCell"/>
</dbReference>
<evidence type="ECO:0000256" key="5">
    <source>
        <dbReference type="SAM" id="MobiDB-lite"/>
    </source>
</evidence>
<feature type="compositionally biased region" description="Low complexity" evidence="5">
    <location>
        <begin position="1"/>
        <end position="18"/>
    </location>
</feature>
<evidence type="ECO:0000259" key="7">
    <source>
        <dbReference type="Pfam" id="PF04893"/>
    </source>
</evidence>
<evidence type="ECO:0000256" key="4">
    <source>
        <dbReference type="ARBA" id="ARBA00023136"/>
    </source>
</evidence>
<organism evidence="8">
    <name type="scientific">Ignavibacterium album</name>
    <dbReference type="NCBI Taxonomy" id="591197"/>
    <lineage>
        <taxon>Bacteria</taxon>
        <taxon>Pseudomonadati</taxon>
        <taxon>Ignavibacteriota</taxon>
        <taxon>Ignavibacteria</taxon>
        <taxon>Ignavibacteriales</taxon>
        <taxon>Ignavibacteriaceae</taxon>
        <taxon>Ignavibacterium</taxon>
    </lineage>
</organism>
<evidence type="ECO:0000256" key="6">
    <source>
        <dbReference type="SAM" id="Phobius"/>
    </source>
</evidence>
<dbReference type="EMBL" id="DSUJ01000008">
    <property type="protein sequence ID" value="HFI90323.1"/>
    <property type="molecule type" value="Genomic_DNA"/>
</dbReference>
<dbReference type="AlphaFoldDB" id="A0A7V2ZIB0"/>
<feature type="transmembrane region" description="Helical" evidence="6">
    <location>
        <begin position="116"/>
        <end position="143"/>
    </location>
</feature>
<sequence length="267" mass="29860">MENNETLNTEQTTQQSELSHSDKMIGVFTEPSNTFEAIARFPVRSIDWVLPVVIVFILVGLMRSLAMLNEEVALQTRQAQIEMFDKMVAEGKMTQEQADQAIDGIEKQMEFMRGPVGWIINIVSTLIFGFIFFFIIAGIYFLFIKFLLKGEGTYQHVLVASGLTSYITMIQVLIGGILTFVLGKIFMDTSVANFIDLEKGSLVKFFVSKIDPISIWAYSVLAIGLAKLNRAQSNTPYFILVFTLWILGGLLFFFLGKAFPILGGFGG</sequence>
<evidence type="ECO:0000256" key="1">
    <source>
        <dbReference type="ARBA" id="ARBA00004141"/>
    </source>
</evidence>
<keyword evidence="4 6" id="KW-0472">Membrane</keyword>
<protein>
    <recommendedName>
        <fullName evidence="7">Yip1 domain-containing protein</fullName>
    </recommendedName>
</protein>
<feature type="transmembrane region" description="Helical" evidence="6">
    <location>
        <begin position="48"/>
        <end position="68"/>
    </location>
</feature>
<keyword evidence="2 6" id="KW-0812">Transmembrane</keyword>
<comment type="subcellular location">
    <subcellularLocation>
        <location evidence="1">Membrane</location>
        <topology evidence="1">Multi-pass membrane protein</topology>
    </subcellularLocation>
</comment>
<proteinExistence type="predicted"/>
<feature type="region of interest" description="Disordered" evidence="5">
    <location>
        <begin position="1"/>
        <end position="21"/>
    </location>
</feature>
<dbReference type="Pfam" id="PF04893">
    <property type="entry name" value="Yip1"/>
    <property type="match status" value="1"/>
</dbReference>
<evidence type="ECO:0000256" key="2">
    <source>
        <dbReference type="ARBA" id="ARBA00022692"/>
    </source>
</evidence>
<gene>
    <name evidence="8" type="ORF">ENS31_02195</name>
</gene>
<feature type="transmembrane region" description="Helical" evidence="6">
    <location>
        <begin position="206"/>
        <end position="225"/>
    </location>
</feature>
<evidence type="ECO:0000256" key="3">
    <source>
        <dbReference type="ARBA" id="ARBA00022989"/>
    </source>
</evidence>
<feature type="transmembrane region" description="Helical" evidence="6">
    <location>
        <begin position="237"/>
        <end position="255"/>
    </location>
</feature>
<comment type="caution">
    <text evidence="8">The sequence shown here is derived from an EMBL/GenBank/DDBJ whole genome shotgun (WGS) entry which is preliminary data.</text>
</comment>
<feature type="transmembrane region" description="Helical" evidence="6">
    <location>
        <begin position="163"/>
        <end position="186"/>
    </location>
</feature>
<evidence type="ECO:0000313" key="8">
    <source>
        <dbReference type="EMBL" id="HFI90323.1"/>
    </source>
</evidence>
<feature type="domain" description="Yip1" evidence="7">
    <location>
        <begin position="25"/>
        <end position="254"/>
    </location>
</feature>
<name>A0A7V2ZIB0_9BACT</name>
<dbReference type="InterPro" id="IPR006977">
    <property type="entry name" value="Yip1_dom"/>
</dbReference>
<reference evidence="8" key="1">
    <citation type="journal article" date="2020" name="mSystems">
        <title>Genome- and Community-Level Interaction Insights into Carbon Utilization and Element Cycling Functions of Hydrothermarchaeota in Hydrothermal Sediment.</title>
        <authorList>
            <person name="Zhou Z."/>
            <person name="Liu Y."/>
            <person name="Xu W."/>
            <person name="Pan J."/>
            <person name="Luo Z.H."/>
            <person name="Li M."/>
        </authorList>
    </citation>
    <scope>NUCLEOTIDE SEQUENCE [LARGE SCALE GENOMIC DNA]</scope>
    <source>
        <strain evidence="8">SpSt-479</strain>
    </source>
</reference>
<accession>A0A7V2ZIB0</accession>